<dbReference type="OrthoDB" id="1204817at2"/>
<dbReference type="Proteomes" id="UP000292372">
    <property type="component" value="Unassembled WGS sequence"/>
</dbReference>
<dbReference type="EMBL" id="SIRS01000002">
    <property type="protein sequence ID" value="TBN17473.1"/>
    <property type="molecule type" value="Genomic_DNA"/>
</dbReference>
<feature type="domain" description="Secretion system C-terminal sorting" evidence="2">
    <location>
        <begin position="781"/>
        <end position="849"/>
    </location>
</feature>
<dbReference type="InterPro" id="IPR054215">
    <property type="entry name" value="DUF6923"/>
</dbReference>
<protein>
    <submittedName>
        <fullName evidence="4">T9SS type A sorting domain-containing protein</fullName>
    </submittedName>
</protein>
<accession>A0A4Q9FQE1</accession>
<keyword evidence="1" id="KW-0732">Signal</keyword>
<comment type="caution">
    <text evidence="4">The sequence shown here is derived from an EMBL/GenBank/DDBJ whole genome shotgun (WGS) entry which is preliminary data.</text>
</comment>
<keyword evidence="5" id="KW-1185">Reference proteome</keyword>
<name>A0A4Q9FQE1_9FLAO</name>
<dbReference type="NCBIfam" id="TIGR04183">
    <property type="entry name" value="Por_Secre_tail"/>
    <property type="match status" value="1"/>
</dbReference>
<dbReference type="Pfam" id="PF18962">
    <property type="entry name" value="Por_Secre_tail"/>
    <property type="match status" value="1"/>
</dbReference>
<dbReference type="Pfam" id="PF21959">
    <property type="entry name" value="DUF6923"/>
    <property type="match status" value="1"/>
</dbReference>
<proteinExistence type="predicted"/>
<dbReference type="InterPro" id="IPR026444">
    <property type="entry name" value="Secre_tail"/>
</dbReference>
<evidence type="ECO:0000313" key="4">
    <source>
        <dbReference type="EMBL" id="TBN17473.1"/>
    </source>
</evidence>
<organism evidence="4 5">
    <name type="scientific">Hyunsoonleella pacifica</name>
    <dbReference type="NCBI Taxonomy" id="1080224"/>
    <lineage>
        <taxon>Bacteria</taxon>
        <taxon>Pseudomonadati</taxon>
        <taxon>Bacteroidota</taxon>
        <taxon>Flavobacteriia</taxon>
        <taxon>Flavobacteriales</taxon>
        <taxon>Flavobacteriaceae</taxon>
    </lineage>
</organism>
<dbReference type="AlphaFoldDB" id="A0A4Q9FQE1"/>
<dbReference type="SUPFAM" id="SSF63829">
    <property type="entry name" value="Calcium-dependent phosphotriesterase"/>
    <property type="match status" value="1"/>
</dbReference>
<dbReference type="InterPro" id="IPR008979">
    <property type="entry name" value="Galactose-bd-like_sf"/>
</dbReference>
<evidence type="ECO:0000259" key="2">
    <source>
        <dbReference type="Pfam" id="PF18962"/>
    </source>
</evidence>
<dbReference type="Gene3D" id="2.120.10.30">
    <property type="entry name" value="TolB, C-terminal domain"/>
    <property type="match status" value="1"/>
</dbReference>
<gene>
    <name evidence="4" type="ORF">EYD46_03915</name>
</gene>
<reference evidence="4 5" key="1">
    <citation type="journal article" date="2015" name="Int. J. Syst. Evol. Microbiol.">
        <title>Hyunsoonleella pacifica sp. nov., isolated from seawater of South Pacific Gyre.</title>
        <authorList>
            <person name="Gao X."/>
            <person name="Zhang Z."/>
            <person name="Dai X."/>
            <person name="Zhang X.H."/>
        </authorList>
    </citation>
    <scope>NUCLEOTIDE SEQUENCE [LARGE SCALE GENOMIC DNA]</scope>
    <source>
        <strain evidence="4 5">SW033</strain>
    </source>
</reference>
<feature type="domain" description="DUF6923" evidence="3">
    <location>
        <begin position="49"/>
        <end position="254"/>
    </location>
</feature>
<evidence type="ECO:0000259" key="3">
    <source>
        <dbReference type="Pfam" id="PF21959"/>
    </source>
</evidence>
<dbReference type="InterPro" id="IPR011042">
    <property type="entry name" value="6-blade_b-propeller_TolB-like"/>
</dbReference>
<dbReference type="RefSeq" id="WP_130935765.1">
    <property type="nucleotide sequence ID" value="NZ_BMEE01000001.1"/>
</dbReference>
<sequence length="857" mass="94292">MKKLLLLLFITTALYGQDQPFNCDYNAYLFQYNDVYAIDLASGNSYAVATDVTEGSINAAAYNPADGFIWGSLSSPSKSIVRIGKDFSTVVFYVDELPTSGRYIGDISANGVYYLKGGGTTYYSIDVDPESENYGQHIATLTLPQSISIHDWAFNAVDGMLYTVEKGTNILYRINIDTGAMTNLGEVPILSGLNYTYGAVYFDADGRFYVSANQTGTIYVIQNVQDLTGSNIMESNLFAFGPSSSQNDGARCPTAPVPQEDCSNGIDDDGDGLIDCEDPSCSGYAGCPVIEASTSSSANEGGLESNNRLSELVNKRNFNRAKRSYNFDKTTAKRFKKTSKYGKNLSGKGNTLQLSDFIPLDVISEDEAIESSPQDLIGITNATEIYSVDYIKNSEAVASILLLKTEDGVYEHSKYICDRLLGAELISVSTIEIKGQQFIRSLIRNVYGNLEFVLSFSAKAVDNDTNFEIESHWNIDKYEDNVGFYNFQIWTNSLDNLVKLGEEVVTLLEVQKPVINYNNSSAPTVFIKSGKYRNGKLDLLIVNTNRTENIVFDGGVRTTETGTVEMVSTNITLDGHYISNVEVDAGSLFDVGFRIGDGVNIPDDLFLSDGPWGYDDAQANVTRFDVATNSESFQEDVYQVERNIALEATTDDYVAVYRALTPKFNPIDLSAYNSLKLKASGTGTLIVRLVKESISDWEAQFKTSITLTEDMEEYTLPFSDFIDQGGAALQANDVTSIVYTMLAENGETQTKILDLEHVHFASSSLSVEDIENTGIEILATPNPMHLSTSIQFNAPATETFDVEVYNQLGHLVKTIEVKAVRGNNNVTLKRGSLSSGIYFCKLESKLTHYKTIKLVLD</sequence>
<evidence type="ECO:0000256" key="1">
    <source>
        <dbReference type="ARBA" id="ARBA00022729"/>
    </source>
</evidence>
<evidence type="ECO:0000313" key="5">
    <source>
        <dbReference type="Proteomes" id="UP000292372"/>
    </source>
</evidence>
<dbReference type="SUPFAM" id="SSF49785">
    <property type="entry name" value="Galactose-binding domain-like"/>
    <property type="match status" value="1"/>
</dbReference>
<dbReference type="NCBIfam" id="NF033662">
    <property type="entry name" value="acid_disulf_rpt"/>
    <property type="match status" value="1"/>
</dbReference>